<dbReference type="InterPro" id="IPR052944">
    <property type="entry name" value="Sporulation_related"/>
</dbReference>
<dbReference type="PANTHER" id="PTHR37507">
    <property type="entry name" value="SPORULATION PROTEIN YDCC"/>
    <property type="match status" value="1"/>
</dbReference>
<evidence type="ECO:0000313" key="3">
    <source>
        <dbReference type="Proteomes" id="UP001596142"/>
    </source>
</evidence>
<dbReference type="SUPFAM" id="SSF89392">
    <property type="entry name" value="Prokaryotic lipoproteins and lipoprotein localization factors"/>
    <property type="match status" value="1"/>
</dbReference>
<dbReference type="PROSITE" id="PS51257">
    <property type="entry name" value="PROKAR_LIPOPROTEIN"/>
    <property type="match status" value="1"/>
</dbReference>
<reference evidence="3" key="1">
    <citation type="journal article" date="2019" name="Int. J. Syst. Evol. Microbiol.">
        <title>The Global Catalogue of Microorganisms (GCM) 10K type strain sequencing project: providing services to taxonomists for standard genome sequencing and annotation.</title>
        <authorList>
            <consortium name="The Broad Institute Genomics Platform"/>
            <consortium name="The Broad Institute Genome Sequencing Center for Infectious Disease"/>
            <person name="Wu L."/>
            <person name="Ma J."/>
        </authorList>
    </citation>
    <scope>NUCLEOTIDE SEQUENCE [LARGE SCALE GENOMIC DNA]</scope>
    <source>
        <strain evidence="3">CECT 7184</strain>
    </source>
</reference>
<dbReference type="PANTHER" id="PTHR37507:SF2">
    <property type="entry name" value="SPORULATION PROTEIN YDCC"/>
    <property type="match status" value="1"/>
</dbReference>
<dbReference type="EMBL" id="JBHSOZ010000009">
    <property type="protein sequence ID" value="MFC5714059.1"/>
    <property type="molecule type" value="Genomic_DNA"/>
</dbReference>
<feature type="chain" id="PRO_5046321397" evidence="1">
    <location>
        <begin position="21"/>
        <end position="352"/>
    </location>
</feature>
<keyword evidence="1" id="KW-0732">Signal</keyword>
<name>A0ABW0YUL5_9BACI</name>
<keyword evidence="3" id="KW-1185">Reference proteome</keyword>
<protein>
    <submittedName>
        <fullName evidence="2">Outer membrane lipoprotein carrier protein LolA</fullName>
    </submittedName>
</protein>
<gene>
    <name evidence="2" type="ORF">ACFPU1_14955</name>
</gene>
<proteinExistence type="predicted"/>
<dbReference type="InterPro" id="IPR029046">
    <property type="entry name" value="LolA/LolB/LppX"/>
</dbReference>
<accession>A0ABW0YUL5</accession>
<dbReference type="RefSeq" id="WP_054636567.1">
    <property type="nucleotide sequence ID" value="NZ_JBHSOZ010000009.1"/>
</dbReference>
<organism evidence="2 3">
    <name type="scientific">Thalassorhabdus alkalitolerans</name>
    <dbReference type="NCBI Taxonomy" id="2282697"/>
    <lineage>
        <taxon>Bacteria</taxon>
        <taxon>Bacillati</taxon>
        <taxon>Bacillota</taxon>
        <taxon>Bacilli</taxon>
        <taxon>Bacillales</taxon>
        <taxon>Bacillaceae</taxon>
        <taxon>Thalassorhabdus</taxon>
    </lineage>
</organism>
<feature type="signal peptide" evidence="1">
    <location>
        <begin position="1"/>
        <end position="20"/>
    </location>
</feature>
<dbReference type="Gene3D" id="2.50.20.10">
    <property type="entry name" value="Lipoprotein localisation LolA/LolB/LppX"/>
    <property type="match status" value="1"/>
</dbReference>
<sequence length="352" mass="40127">MRKRWLLCLTMIVLVITVTACGEKSQEDVVKDLDKTLQEMSGYQAEATMALQTGQEPRSYEVDVWHMQNEKNKYYRVALKNDNEEQNQMIIRNDDGVFVLTPALNKSFRFQSDWPNNNSQVYLYESLISDILMDAERTFAVHEDKYVFETKTNYQNKNLHHQEITLDSKSLVPVSVKIYDPDYELLVEVTFTNFEMNKSFDEADFDTEKNMTAADWEVPAMADEAPEGTETVIEEEQQSEEFAVAYPTYEPQGSSLTDSEEIQGEDGKRVILSYTGEKSFTIIQEEAQTVPAMAEVEVGAGDPVDLTFTVGIQTEDSLSWTYDGVDYFLASNDLSPEEMMAVARSMEGTMVK</sequence>
<dbReference type="Proteomes" id="UP001596142">
    <property type="component" value="Unassembled WGS sequence"/>
</dbReference>
<evidence type="ECO:0000256" key="1">
    <source>
        <dbReference type="SAM" id="SignalP"/>
    </source>
</evidence>
<evidence type="ECO:0000313" key="2">
    <source>
        <dbReference type="EMBL" id="MFC5714059.1"/>
    </source>
</evidence>
<comment type="caution">
    <text evidence="2">The sequence shown here is derived from an EMBL/GenBank/DDBJ whole genome shotgun (WGS) entry which is preliminary data.</text>
</comment>
<keyword evidence="2" id="KW-0449">Lipoprotein</keyword>